<dbReference type="Pfam" id="PF09596">
    <property type="entry name" value="MamL-1"/>
    <property type="match status" value="1"/>
</dbReference>
<feature type="region of interest" description="Disordered" evidence="8">
    <location>
        <begin position="126"/>
        <end position="148"/>
    </location>
</feature>
<keyword evidence="6" id="KW-0804">Transcription</keyword>
<comment type="subcellular location">
    <subcellularLocation>
        <location evidence="1">Nucleus speckle</location>
    </subcellularLocation>
</comment>
<evidence type="ECO:0000256" key="2">
    <source>
        <dbReference type="ARBA" id="ARBA00008081"/>
    </source>
</evidence>
<dbReference type="InterPro" id="IPR019082">
    <property type="entry name" value="Mastermind-like_N"/>
</dbReference>
<keyword evidence="3" id="KW-0914">Notch signaling pathway</keyword>
<feature type="compositionally biased region" description="Basic and acidic residues" evidence="8">
    <location>
        <begin position="126"/>
        <end position="137"/>
    </location>
</feature>
<evidence type="ECO:0000256" key="6">
    <source>
        <dbReference type="ARBA" id="ARBA00023163"/>
    </source>
</evidence>
<protein>
    <recommendedName>
        <fullName evidence="9">Neurogenic mastermind-like N-terminal domain-containing protein</fullName>
    </recommendedName>
</protein>
<dbReference type="GO" id="GO:0016607">
    <property type="term" value="C:nuclear speck"/>
    <property type="evidence" value="ECO:0007669"/>
    <property type="project" value="UniProtKB-SubCell"/>
</dbReference>
<feature type="compositionally biased region" description="Polar residues" evidence="8">
    <location>
        <begin position="138"/>
        <end position="148"/>
    </location>
</feature>
<dbReference type="GO" id="GO:0007221">
    <property type="term" value="P:positive regulation of transcription of Notch receptor target"/>
    <property type="evidence" value="ECO:0007669"/>
    <property type="project" value="InterPro"/>
</dbReference>
<dbReference type="PANTHER" id="PTHR15692:SF20">
    <property type="entry name" value="NEUROGENIC MASTERMIND-LIKE N-TERMINAL DOMAIN-CONTAINING PROTEIN"/>
    <property type="match status" value="1"/>
</dbReference>
<sequence>MCAQSNTPSSSAKQIGPSDNVHLAHPTVVAPHPASNIARHELPEWCQPGTGDLLYHQSHTLDIASYPPSGDLLPSKRQTVVDRLRRRLEAYRRHQGSCLPRYDQAASGQYDIQRMETMQLKQRFLENKAKKTRRNDNRTTNGGETQPRNAVLRPTAFVASTCGC</sequence>
<gene>
    <name evidence="10" type="ORF">JTE90_021663</name>
</gene>
<dbReference type="InterPro" id="IPR046370">
    <property type="entry name" value="MAML_N_sf"/>
</dbReference>
<comment type="similarity">
    <text evidence="2">Belongs to the mastermind family.</text>
</comment>
<evidence type="ECO:0000259" key="9">
    <source>
        <dbReference type="SMART" id="SM01275"/>
    </source>
</evidence>
<evidence type="ECO:0000256" key="4">
    <source>
        <dbReference type="ARBA" id="ARBA00023015"/>
    </source>
</evidence>
<evidence type="ECO:0000256" key="1">
    <source>
        <dbReference type="ARBA" id="ARBA00004324"/>
    </source>
</evidence>
<evidence type="ECO:0000256" key="3">
    <source>
        <dbReference type="ARBA" id="ARBA00022976"/>
    </source>
</evidence>
<feature type="domain" description="Neurogenic mastermind-like N-terminal" evidence="9">
    <location>
        <begin position="74"/>
        <end position="134"/>
    </location>
</feature>
<organism evidence="10 11">
    <name type="scientific">Oedothorax gibbosus</name>
    <dbReference type="NCBI Taxonomy" id="931172"/>
    <lineage>
        <taxon>Eukaryota</taxon>
        <taxon>Metazoa</taxon>
        <taxon>Ecdysozoa</taxon>
        <taxon>Arthropoda</taxon>
        <taxon>Chelicerata</taxon>
        <taxon>Arachnida</taxon>
        <taxon>Araneae</taxon>
        <taxon>Araneomorphae</taxon>
        <taxon>Entelegynae</taxon>
        <taxon>Araneoidea</taxon>
        <taxon>Linyphiidae</taxon>
        <taxon>Erigoninae</taxon>
        <taxon>Oedothorax</taxon>
    </lineage>
</organism>
<dbReference type="Proteomes" id="UP000827092">
    <property type="component" value="Unassembled WGS sequence"/>
</dbReference>
<dbReference type="AlphaFoldDB" id="A0AAV6VRA8"/>
<evidence type="ECO:0000256" key="5">
    <source>
        <dbReference type="ARBA" id="ARBA00023159"/>
    </source>
</evidence>
<dbReference type="GO" id="GO:0003713">
    <property type="term" value="F:transcription coactivator activity"/>
    <property type="evidence" value="ECO:0007669"/>
    <property type="project" value="InterPro"/>
</dbReference>
<keyword evidence="5" id="KW-0010">Activator</keyword>
<accession>A0AAV6VRA8</accession>
<proteinExistence type="inferred from homology"/>
<dbReference type="InterPro" id="IPR046369">
    <property type="entry name" value="MAML1-3"/>
</dbReference>
<evidence type="ECO:0000313" key="11">
    <source>
        <dbReference type="Proteomes" id="UP000827092"/>
    </source>
</evidence>
<keyword evidence="11" id="KW-1185">Reference proteome</keyword>
<evidence type="ECO:0000256" key="8">
    <source>
        <dbReference type="SAM" id="MobiDB-lite"/>
    </source>
</evidence>
<comment type="caution">
    <text evidence="10">The sequence shown here is derived from an EMBL/GenBank/DDBJ whole genome shotgun (WGS) entry which is preliminary data.</text>
</comment>
<dbReference type="SMART" id="SM01275">
    <property type="entry name" value="MamL-1"/>
    <property type="match status" value="1"/>
</dbReference>
<name>A0AAV6VRA8_9ARAC</name>
<dbReference type="PANTHER" id="PTHR15692">
    <property type="entry name" value="MASTERMIND-LIKE"/>
    <property type="match status" value="1"/>
</dbReference>
<reference evidence="10 11" key="1">
    <citation type="journal article" date="2022" name="Nat. Ecol. Evol.">
        <title>A masculinizing supergene underlies an exaggerated male reproductive morph in a spider.</title>
        <authorList>
            <person name="Hendrickx F."/>
            <person name="De Corte Z."/>
            <person name="Sonet G."/>
            <person name="Van Belleghem S.M."/>
            <person name="Kostlbacher S."/>
            <person name="Vangestel C."/>
        </authorList>
    </citation>
    <scope>NUCLEOTIDE SEQUENCE [LARGE SCALE GENOMIC DNA]</scope>
    <source>
        <strain evidence="10">W744_W776</strain>
    </source>
</reference>
<dbReference type="EMBL" id="JAFNEN010000041">
    <property type="protein sequence ID" value="KAG8198422.1"/>
    <property type="molecule type" value="Genomic_DNA"/>
</dbReference>
<evidence type="ECO:0000313" key="10">
    <source>
        <dbReference type="EMBL" id="KAG8198422.1"/>
    </source>
</evidence>
<keyword evidence="4" id="KW-0805">Transcription regulation</keyword>
<dbReference type="Gene3D" id="6.10.250.970">
    <property type="match status" value="1"/>
</dbReference>
<evidence type="ECO:0000256" key="7">
    <source>
        <dbReference type="ARBA" id="ARBA00023242"/>
    </source>
</evidence>
<keyword evidence="7" id="KW-0539">Nucleus</keyword>